<sequence>MSISRRQLIKFAGSAGLFSMTPGLLLAQKLEKTSVHIAVGGKVGTYYQALSIAEQLGYFKDEGLDVKISDFAGGAKSLQAVVGGSADVVSGAFEHTINLQAKGQFFRCVVLQGRCPMMTMGVSKKNMANFKTGADLKGKKIGVTAPGSSTNMLASFYLAKHGLKVTDASYVGVGTGAGAITAIREGNIDAISNIDPVITALEESNDIQVIADTRRIKDTIEIFGGNMPAGSLYLPQSYIDANPKTIQALVNAMVRADKWIVKAGPAAVTKALPASYFQGNPDLYTKAVEKCMEAMSPDGMIPSDGPATALKALAAYSNDIRDAKIDLDKTWTNDFAKRANEKYPDVKV</sequence>
<dbReference type="Proteomes" id="UP000238308">
    <property type="component" value="Unassembled WGS sequence"/>
</dbReference>
<gene>
    <name evidence="4" type="ORF">BCM14_1000</name>
</gene>
<comment type="similarity">
    <text evidence="2">Belongs to the bacterial solute-binding protein SsuA/TauA family.</text>
</comment>
<organism evidence="4 5">
    <name type="scientific">Jezberella montanilacus</name>
    <dbReference type="NCBI Taxonomy" id="323426"/>
    <lineage>
        <taxon>Bacteria</taxon>
        <taxon>Pseudomonadati</taxon>
        <taxon>Pseudomonadota</taxon>
        <taxon>Betaproteobacteria</taxon>
        <taxon>Burkholderiales</taxon>
        <taxon>Alcaligenaceae</taxon>
        <taxon>Jezberella</taxon>
    </lineage>
</organism>
<dbReference type="GO" id="GO:0042597">
    <property type="term" value="C:periplasmic space"/>
    <property type="evidence" value="ECO:0007669"/>
    <property type="project" value="UniProtKB-SubCell"/>
</dbReference>
<accession>A0A2T0XKX5</accession>
<dbReference type="AlphaFoldDB" id="A0A2T0XKX5"/>
<dbReference type="InterPro" id="IPR006311">
    <property type="entry name" value="TAT_signal"/>
</dbReference>
<keyword evidence="3" id="KW-0732">Signal</keyword>
<dbReference type="PANTHER" id="PTHR30024:SF47">
    <property type="entry name" value="TAURINE-BINDING PERIPLASMIC PROTEIN"/>
    <property type="match status" value="1"/>
</dbReference>
<reference evidence="4 5" key="1">
    <citation type="submission" date="2018-03" db="EMBL/GenBank/DDBJ databases">
        <title>Genomic Encyclopedia of Type Strains, Phase III (KMG-III): the genomes of soil and plant-associated and newly described type strains.</title>
        <authorList>
            <person name="Whitman W."/>
        </authorList>
    </citation>
    <scope>NUCLEOTIDE SEQUENCE [LARGE SCALE GENOMIC DNA]</scope>
    <source>
        <strain evidence="4 5">MWH-P2sevCIIIb</strain>
    </source>
</reference>
<dbReference type="PANTHER" id="PTHR30024">
    <property type="entry name" value="ALIPHATIC SULFONATES-BINDING PROTEIN-RELATED"/>
    <property type="match status" value="1"/>
</dbReference>
<comment type="caution">
    <text evidence="4">The sequence shown here is derived from an EMBL/GenBank/DDBJ whole genome shotgun (WGS) entry which is preliminary data.</text>
</comment>
<dbReference type="SUPFAM" id="SSF53850">
    <property type="entry name" value="Periplasmic binding protein-like II"/>
    <property type="match status" value="1"/>
</dbReference>
<dbReference type="PROSITE" id="PS51318">
    <property type="entry name" value="TAT"/>
    <property type="match status" value="1"/>
</dbReference>
<dbReference type="Gene3D" id="3.40.190.10">
    <property type="entry name" value="Periplasmic binding protein-like II"/>
    <property type="match status" value="2"/>
</dbReference>
<dbReference type="RefSeq" id="WP_106226834.1">
    <property type="nucleotide sequence ID" value="NZ_PVTV01000011.1"/>
</dbReference>
<proteinExistence type="inferred from homology"/>
<name>A0A2T0XKX5_9BURK</name>
<keyword evidence="5" id="KW-1185">Reference proteome</keyword>
<dbReference type="EMBL" id="PVTV01000011">
    <property type="protein sequence ID" value="PRY99550.1"/>
    <property type="molecule type" value="Genomic_DNA"/>
</dbReference>
<dbReference type="Pfam" id="PF13379">
    <property type="entry name" value="NMT1_2"/>
    <property type="match status" value="1"/>
</dbReference>
<dbReference type="GO" id="GO:0042918">
    <property type="term" value="P:alkanesulfonate transmembrane transport"/>
    <property type="evidence" value="ECO:0007669"/>
    <property type="project" value="TreeGrafter"/>
</dbReference>
<evidence type="ECO:0000313" key="4">
    <source>
        <dbReference type="EMBL" id="PRY99550.1"/>
    </source>
</evidence>
<evidence type="ECO:0000256" key="2">
    <source>
        <dbReference type="ARBA" id="ARBA00010742"/>
    </source>
</evidence>
<dbReference type="OrthoDB" id="286202at2"/>
<evidence type="ECO:0000313" key="5">
    <source>
        <dbReference type="Proteomes" id="UP000238308"/>
    </source>
</evidence>
<evidence type="ECO:0000256" key="1">
    <source>
        <dbReference type="ARBA" id="ARBA00004418"/>
    </source>
</evidence>
<protein>
    <submittedName>
        <fullName evidence="4">NitT/TauT family transport system substrate-binding protein</fullName>
    </submittedName>
</protein>
<comment type="subcellular location">
    <subcellularLocation>
        <location evidence="1">Periplasm</location>
    </subcellularLocation>
</comment>
<evidence type="ECO:0000256" key="3">
    <source>
        <dbReference type="ARBA" id="ARBA00022729"/>
    </source>
</evidence>